<evidence type="ECO:0000256" key="1">
    <source>
        <dbReference type="SAM" id="MobiDB-lite"/>
    </source>
</evidence>
<evidence type="ECO:0000313" key="3">
    <source>
        <dbReference type="EMBL" id="RHY90915.1"/>
    </source>
</evidence>
<accession>A0A3R7AR63</accession>
<name>A0A3R7AR63_APHAT</name>
<keyword evidence="2" id="KW-0472">Membrane</keyword>
<sequence>MAAAAVDDVTTYCFASVKDDASGSLDKANGGLCPANVAIAPFQSPSVVGDSMPLSWSLAVTKSSVTFKPINPLTTNVVHSSLYLCPGTDRRLHCANRIDLLAGPIQGTKFASTGTASFSATAVKLPLDPGQFTLVATATVLSNYTKENVTQPAYIDLVTYRNLQLVVQPVSETNWTPIALGIGGGVVVLLLLVVWGCCWHRRRQKERTEQQIATYAGAYIVRSRVNSYEREPSRTTAANHRVPSQYSTGTTRRQHSSFHDIDLNASLHHPAYQPQPPHVAAAAAAIPPSTSYDLKLTHYSSESVSPLSEVPSTVPSPTPTSETHDKSTTPSYLNFAISPLVEDELDFGRSVSFSSLDPPPSFDEGNGYLNYALSPLVEHSYVRGFNVLGGGAGMEMVHEEEVDDAMGPLPSRRHDRFTSTK</sequence>
<reference evidence="5 6" key="1">
    <citation type="submission" date="2018-08" db="EMBL/GenBank/DDBJ databases">
        <title>Aphanomyces genome sequencing and annotation.</title>
        <authorList>
            <person name="Minardi D."/>
            <person name="Oidtmann B."/>
            <person name="Van Der Giezen M."/>
            <person name="Studholme D.J."/>
        </authorList>
    </citation>
    <scope>NUCLEOTIDE SEQUENCE [LARGE SCALE GENOMIC DNA]</scope>
    <source>
        <strain evidence="4 5">Da</strain>
        <strain evidence="3 6">Sv</strain>
    </source>
</reference>
<feature type="compositionally biased region" description="Low complexity" evidence="1">
    <location>
        <begin position="303"/>
        <end position="321"/>
    </location>
</feature>
<keyword evidence="2" id="KW-1133">Transmembrane helix</keyword>
<keyword evidence="2" id="KW-0812">Transmembrane</keyword>
<feature type="region of interest" description="Disordered" evidence="1">
    <location>
        <begin position="230"/>
        <end position="255"/>
    </location>
</feature>
<dbReference type="Proteomes" id="UP000285430">
    <property type="component" value="Unassembled WGS sequence"/>
</dbReference>
<comment type="caution">
    <text evidence="4">The sequence shown here is derived from an EMBL/GenBank/DDBJ whole genome shotgun (WGS) entry which is preliminary data.</text>
</comment>
<evidence type="ECO:0000256" key="2">
    <source>
        <dbReference type="SAM" id="Phobius"/>
    </source>
</evidence>
<feature type="compositionally biased region" description="Polar residues" evidence="1">
    <location>
        <begin position="234"/>
        <end position="251"/>
    </location>
</feature>
<feature type="transmembrane region" description="Helical" evidence="2">
    <location>
        <begin position="175"/>
        <end position="198"/>
    </location>
</feature>
<dbReference type="EMBL" id="QUTH01004286">
    <property type="protein sequence ID" value="RHZ14581.1"/>
    <property type="molecule type" value="Genomic_DNA"/>
</dbReference>
<evidence type="ECO:0000313" key="5">
    <source>
        <dbReference type="Proteomes" id="UP000285430"/>
    </source>
</evidence>
<evidence type="ECO:0000313" key="4">
    <source>
        <dbReference type="EMBL" id="RHZ14581.1"/>
    </source>
</evidence>
<protein>
    <submittedName>
        <fullName evidence="4">Uncharacterized protein</fullName>
    </submittedName>
</protein>
<feature type="region of interest" description="Disordered" evidence="1">
    <location>
        <begin position="303"/>
        <end position="330"/>
    </location>
</feature>
<gene>
    <name evidence="3" type="ORF">DYB35_004987</name>
    <name evidence="4" type="ORF">DYB37_010152</name>
</gene>
<evidence type="ECO:0000313" key="6">
    <source>
        <dbReference type="Proteomes" id="UP000285712"/>
    </source>
</evidence>
<dbReference type="AlphaFoldDB" id="A0A3R7AR63"/>
<proteinExistence type="predicted"/>
<organism evidence="4 5">
    <name type="scientific">Aphanomyces astaci</name>
    <name type="common">Crayfish plague agent</name>
    <dbReference type="NCBI Taxonomy" id="112090"/>
    <lineage>
        <taxon>Eukaryota</taxon>
        <taxon>Sar</taxon>
        <taxon>Stramenopiles</taxon>
        <taxon>Oomycota</taxon>
        <taxon>Saprolegniomycetes</taxon>
        <taxon>Saprolegniales</taxon>
        <taxon>Verrucalvaceae</taxon>
        <taxon>Aphanomyces</taxon>
    </lineage>
</organism>
<dbReference type="Proteomes" id="UP000285712">
    <property type="component" value="Unassembled WGS sequence"/>
</dbReference>
<dbReference type="EMBL" id="QUTG01003608">
    <property type="protein sequence ID" value="RHY90915.1"/>
    <property type="molecule type" value="Genomic_DNA"/>
</dbReference>